<name>A0A3A2ZA51_9EURO</name>
<dbReference type="Pfam" id="PF13919">
    <property type="entry name" value="ASXH"/>
    <property type="match status" value="1"/>
</dbReference>
<protein>
    <recommendedName>
        <fullName evidence="9">DEUBAD domain-containing protein</fullName>
    </recommendedName>
</protein>
<evidence type="ECO:0000256" key="5">
    <source>
        <dbReference type="ARBA" id="ARBA00023015"/>
    </source>
</evidence>
<feature type="compositionally biased region" description="Basic residues" evidence="8">
    <location>
        <begin position="268"/>
        <end position="285"/>
    </location>
</feature>
<feature type="compositionally biased region" description="Polar residues" evidence="8">
    <location>
        <begin position="237"/>
        <end position="249"/>
    </location>
</feature>
<evidence type="ECO:0000256" key="7">
    <source>
        <dbReference type="ARBA" id="ARBA00023242"/>
    </source>
</evidence>
<reference evidence="11" key="1">
    <citation type="submission" date="2017-02" db="EMBL/GenBank/DDBJ databases">
        <authorList>
            <person name="Tafer H."/>
            <person name="Lopandic K."/>
        </authorList>
    </citation>
    <scope>NUCLEOTIDE SEQUENCE [LARGE SCALE GENOMIC DNA]</scope>
    <source>
        <strain evidence="11">CBS 366.77</strain>
    </source>
</reference>
<dbReference type="Proteomes" id="UP000266188">
    <property type="component" value="Unassembled WGS sequence"/>
</dbReference>
<feature type="domain" description="DEUBAD" evidence="9">
    <location>
        <begin position="25"/>
        <end position="145"/>
    </location>
</feature>
<sequence length="334" mass="37798">MSSRLKRNRKVKKDPWDENELMTSEESKLISLDLVKILAKPEAWNCLEEDEKKQILGLLPEDTHPNPDPPADNPDAKISPLPQEFLRYSNNWRGGVRQLQVDLECGRYDPEWLRQADTAVKERADGKYDAWKEKEFEEFWGQKQKLGRDAFAGEASQVKLETLVERGVFLKGDVWRYERGVYVTGEDGNKSTLLIEKEVKVVDIVGSTLTFAIPSGQRVIFPHHIEIPEEKIAAVAPQSQLPRSSTNGKTGRDEPSKKPPPKRETRSSKRRTSARQTGSRKRPQRGQKEDDEILEAAMPDQNDQELPQATEGSNSPVDSTNPVPVPVDNGPSKR</sequence>
<dbReference type="AlphaFoldDB" id="A0A3A2ZA51"/>
<evidence type="ECO:0000313" key="11">
    <source>
        <dbReference type="Proteomes" id="UP000266188"/>
    </source>
</evidence>
<dbReference type="GO" id="GO:0005634">
    <property type="term" value="C:nucleus"/>
    <property type="evidence" value="ECO:0007669"/>
    <property type="project" value="UniProtKB-SubCell"/>
</dbReference>
<evidence type="ECO:0000313" key="10">
    <source>
        <dbReference type="EMBL" id="RJE18157.1"/>
    </source>
</evidence>
<evidence type="ECO:0000256" key="3">
    <source>
        <dbReference type="ARBA" id="ARBA00022771"/>
    </source>
</evidence>
<feature type="region of interest" description="Disordered" evidence="8">
    <location>
        <begin position="232"/>
        <end position="334"/>
    </location>
</feature>
<dbReference type="GO" id="GO:0008270">
    <property type="term" value="F:zinc ion binding"/>
    <property type="evidence" value="ECO:0007669"/>
    <property type="project" value="UniProtKB-KW"/>
</dbReference>
<dbReference type="OrthoDB" id="2289918at2759"/>
<evidence type="ECO:0000256" key="2">
    <source>
        <dbReference type="ARBA" id="ARBA00022723"/>
    </source>
</evidence>
<evidence type="ECO:0000256" key="6">
    <source>
        <dbReference type="ARBA" id="ARBA00023163"/>
    </source>
</evidence>
<dbReference type="InterPro" id="IPR028020">
    <property type="entry name" value="ASX_DEUBAD_dom"/>
</dbReference>
<keyword evidence="5" id="KW-0805">Transcription regulation</keyword>
<keyword evidence="11" id="KW-1185">Reference proteome</keyword>
<feature type="compositionally biased region" description="Polar residues" evidence="8">
    <location>
        <begin position="304"/>
        <end position="322"/>
    </location>
</feature>
<keyword evidence="2" id="KW-0479">Metal-binding</keyword>
<keyword evidence="4" id="KW-0862">Zinc</keyword>
<feature type="compositionally biased region" description="Basic and acidic residues" evidence="8">
    <location>
        <begin position="250"/>
        <end position="267"/>
    </location>
</feature>
<comment type="caution">
    <text evidence="10">The sequence shown here is derived from an EMBL/GenBank/DDBJ whole genome shotgun (WGS) entry which is preliminary data.</text>
</comment>
<dbReference type="InterPro" id="IPR044867">
    <property type="entry name" value="DEUBAD_dom"/>
</dbReference>
<gene>
    <name evidence="10" type="ORF">PHISCL_09512</name>
</gene>
<dbReference type="EMBL" id="MVGC01000613">
    <property type="protein sequence ID" value="RJE18157.1"/>
    <property type="molecule type" value="Genomic_DNA"/>
</dbReference>
<keyword evidence="7" id="KW-0539">Nucleus</keyword>
<accession>A0A3A2ZA51</accession>
<proteinExistence type="predicted"/>
<evidence type="ECO:0000256" key="4">
    <source>
        <dbReference type="ARBA" id="ARBA00022833"/>
    </source>
</evidence>
<evidence type="ECO:0000259" key="9">
    <source>
        <dbReference type="PROSITE" id="PS51916"/>
    </source>
</evidence>
<dbReference type="STRING" id="2070753.A0A3A2ZA51"/>
<evidence type="ECO:0000256" key="8">
    <source>
        <dbReference type="SAM" id="MobiDB-lite"/>
    </source>
</evidence>
<keyword evidence="6" id="KW-0804">Transcription</keyword>
<comment type="subcellular location">
    <subcellularLocation>
        <location evidence="1">Nucleus</location>
    </subcellularLocation>
</comment>
<dbReference type="PROSITE" id="PS51916">
    <property type="entry name" value="DEUBAD"/>
    <property type="match status" value="1"/>
</dbReference>
<evidence type="ECO:0000256" key="1">
    <source>
        <dbReference type="ARBA" id="ARBA00004123"/>
    </source>
</evidence>
<keyword evidence="3" id="KW-0863">Zinc-finger</keyword>
<organism evidence="10 11">
    <name type="scientific">Aspergillus sclerotialis</name>
    <dbReference type="NCBI Taxonomy" id="2070753"/>
    <lineage>
        <taxon>Eukaryota</taxon>
        <taxon>Fungi</taxon>
        <taxon>Dikarya</taxon>
        <taxon>Ascomycota</taxon>
        <taxon>Pezizomycotina</taxon>
        <taxon>Eurotiomycetes</taxon>
        <taxon>Eurotiomycetidae</taxon>
        <taxon>Eurotiales</taxon>
        <taxon>Aspergillaceae</taxon>
        <taxon>Aspergillus</taxon>
        <taxon>Aspergillus subgen. Polypaecilum</taxon>
    </lineage>
</organism>